<feature type="region of interest" description="Disordered" evidence="1">
    <location>
        <begin position="149"/>
        <end position="228"/>
    </location>
</feature>
<evidence type="ECO:0000313" key="2">
    <source>
        <dbReference type="EMBL" id="KAF9576566.1"/>
    </source>
</evidence>
<dbReference type="EMBL" id="JAABOA010005510">
    <property type="protein sequence ID" value="KAF9576566.1"/>
    <property type="molecule type" value="Genomic_DNA"/>
</dbReference>
<sequence length="287" mass="32521">MDVINKPTGVKTSRPNAGSWRSFLGNLPAHCYFESCSTIADFDYMDFLRFSESQRLTKDQCEAQWDEALGHLSVSDHSGLRKQAIFLKKQWRNKAHESEADIFWSKIKRKRGLDKGTLDVQSAVDSFWNKRNRDEYERETDKLSECINGVSAKGTKPKSLNVDGEHQAREKMRKSRAGQMTRLTVPEEHSNSDSPSELSPWPRSASRTSSCSSTLPPPKHDMGRCSSLSSDSGLEAKLLLDPATFTVHKYILNEHNVGQMFHRYQVAAAKTVNNFDVSVTLKNIPYF</sequence>
<accession>A0A9P6FJU4</accession>
<dbReference type="OrthoDB" id="2439605at2759"/>
<gene>
    <name evidence="2" type="ORF">BGW38_008132</name>
</gene>
<proteinExistence type="predicted"/>
<name>A0A9P6FJU4_9FUNG</name>
<protein>
    <submittedName>
        <fullName evidence="2">Uncharacterized protein</fullName>
    </submittedName>
</protein>
<feature type="compositionally biased region" description="Low complexity" evidence="1">
    <location>
        <begin position="202"/>
        <end position="214"/>
    </location>
</feature>
<comment type="caution">
    <text evidence="2">The sequence shown here is derived from an EMBL/GenBank/DDBJ whole genome shotgun (WGS) entry which is preliminary data.</text>
</comment>
<evidence type="ECO:0000313" key="3">
    <source>
        <dbReference type="Proteomes" id="UP000780801"/>
    </source>
</evidence>
<evidence type="ECO:0000256" key="1">
    <source>
        <dbReference type="SAM" id="MobiDB-lite"/>
    </source>
</evidence>
<organism evidence="2 3">
    <name type="scientific">Lunasporangiospora selenospora</name>
    <dbReference type="NCBI Taxonomy" id="979761"/>
    <lineage>
        <taxon>Eukaryota</taxon>
        <taxon>Fungi</taxon>
        <taxon>Fungi incertae sedis</taxon>
        <taxon>Mucoromycota</taxon>
        <taxon>Mortierellomycotina</taxon>
        <taxon>Mortierellomycetes</taxon>
        <taxon>Mortierellales</taxon>
        <taxon>Mortierellaceae</taxon>
        <taxon>Lunasporangiospora</taxon>
    </lineage>
</organism>
<feature type="non-terminal residue" evidence="2">
    <location>
        <position position="287"/>
    </location>
</feature>
<keyword evidence="3" id="KW-1185">Reference proteome</keyword>
<dbReference type="AlphaFoldDB" id="A0A9P6FJU4"/>
<dbReference type="Proteomes" id="UP000780801">
    <property type="component" value="Unassembled WGS sequence"/>
</dbReference>
<reference evidence="2" key="1">
    <citation type="journal article" date="2020" name="Fungal Divers.">
        <title>Resolving the Mortierellaceae phylogeny through synthesis of multi-gene phylogenetics and phylogenomics.</title>
        <authorList>
            <person name="Vandepol N."/>
            <person name="Liber J."/>
            <person name="Desiro A."/>
            <person name="Na H."/>
            <person name="Kennedy M."/>
            <person name="Barry K."/>
            <person name="Grigoriev I.V."/>
            <person name="Miller A.N."/>
            <person name="O'Donnell K."/>
            <person name="Stajich J.E."/>
            <person name="Bonito G."/>
        </authorList>
    </citation>
    <scope>NUCLEOTIDE SEQUENCE</scope>
    <source>
        <strain evidence="2">KOD1015</strain>
    </source>
</reference>